<dbReference type="RefSeq" id="WP_161840239.1">
    <property type="nucleotide sequence ID" value="NZ_CP048000.1"/>
</dbReference>
<dbReference type="InterPro" id="IPR018062">
    <property type="entry name" value="HTH_AraC-typ_CS"/>
</dbReference>
<evidence type="ECO:0000313" key="6">
    <source>
        <dbReference type="Proteomes" id="UP000464314"/>
    </source>
</evidence>
<dbReference type="KEGG" id="anr:Ana3638_23765"/>
<keyword evidence="2" id="KW-0238">DNA-binding</keyword>
<dbReference type="AlphaFoldDB" id="A0A6P1TVA9"/>
<dbReference type="GO" id="GO:0003700">
    <property type="term" value="F:DNA-binding transcription factor activity"/>
    <property type="evidence" value="ECO:0007669"/>
    <property type="project" value="InterPro"/>
</dbReference>
<dbReference type="InterPro" id="IPR011256">
    <property type="entry name" value="Reg_factor_effector_dom_sf"/>
</dbReference>
<evidence type="ECO:0000313" key="5">
    <source>
        <dbReference type="EMBL" id="QHQ63418.1"/>
    </source>
</evidence>
<gene>
    <name evidence="5" type="ORF">Ana3638_23765</name>
</gene>
<dbReference type="InterPro" id="IPR010499">
    <property type="entry name" value="AraC_E-bd"/>
</dbReference>
<dbReference type="SMART" id="SM00342">
    <property type="entry name" value="HTH_ARAC"/>
    <property type="match status" value="1"/>
</dbReference>
<dbReference type="PANTHER" id="PTHR47504:SF5">
    <property type="entry name" value="RIGHT ORIGIN-BINDING PROTEIN"/>
    <property type="match status" value="1"/>
</dbReference>
<dbReference type="Pfam" id="PF12833">
    <property type="entry name" value="HTH_18"/>
    <property type="match status" value="1"/>
</dbReference>
<keyword evidence="1" id="KW-0805">Transcription regulation</keyword>
<dbReference type="Gene3D" id="3.20.80.10">
    <property type="entry name" value="Regulatory factor, effector binding domain"/>
    <property type="match status" value="1"/>
</dbReference>
<keyword evidence="6" id="KW-1185">Reference proteome</keyword>
<protein>
    <submittedName>
        <fullName evidence="5">Helix-turn-helix domain-containing protein</fullName>
    </submittedName>
</protein>
<dbReference type="SMART" id="SM00871">
    <property type="entry name" value="AraC_E_bind"/>
    <property type="match status" value="1"/>
</dbReference>
<dbReference type="InterPro" id="IPR050959">
    <property type="entry name" value="MarA-like"/>
</dbReference>
<dbReference type="PANTHER" id="PTHR47504">
    <property type="entry name" value="RIGHT ORIGIN-BINDING PROTEIN"/>
    <property type="match status" value="1"/>
</dbReference>
<proteinExistence type="predicted"/>
<reference evidence="5 6" key="1">
    <citation type="submission" date="2020-01" db="EMBL/GenBank/DDBJ databases">
        <title>Genome analysis of Anaerocolumna sp. CBA3638.</title>
        <authorList>
            <person name="Kim J."/>
            <person name="Roh S.W."/>
        </authorList>
    </citation>
    <scope>NUCLEOTIDE SEQUENCE [LARGE SCALE GENOMIC DNA]</scope>
    <source>
        <strain evidence="5 6">CBA3638</strain>
    </source>
</reference>
<dbReference type="InterPro" id="IPR029441">
    <property type="entry name" value="Cass2"/>
</dbReference>
<dbReference type="InterPro" id="IPR018060">
    <property type="entry name" value="HTH_AraC"/>
</dbReference>
<evidence type="ECO:0000256" key="2">
    <source>
        <dbReference type="ARBA" id="ARBA00023125"/>
    </source>
</evidence>
<keyword evidence="3" id="KW-0804">Transcription</keyword>
<organism evidence="5 6">
    <name type="scientific">Anaerocolumna sedimenticola</name>
    <dbReference type="NCBI Taxonomy" id="2696063"/>
    <lineage>
        <taxon>Bacteria</taxon>
        <taxon>Bacillati</taxon>
        <taxon>Bacillota</taxon>
        <taxon>Clostridia</taxon>
        <taxon>Lachnospirales</taxon>
        <taxon>Lachnospiraceae</taxon>
        <taxon>Anaerocolumna</taxon>
    </lineage>
</organism>
<dbReference type="GO" id="GO:0043565">
    <property type="term" value="F:sequence-specific DNA binding"/>
    <property type="evidence" value="ECO:0007669"/>
    <property type="project" value="InterPro"/>
</dbReference>
<dbReference type="Proteomes" id="UP000464314">
    <property type="component" value="Chromosome"/>
</dbReference>
<accession>A0A6P1TVA9</accession>
<evidence type="ECO:0000259" key="4">
    <source>
        <dbReference type="PROSITE" id="PS01124"/>
    </source>
</evidence>
<dbReference type="SUPFAM" id="SSF55136">
    <property type="entry name" value="Probable bacterial effector-binding domain"/>
    <property type="match status" value="1"/>
</dbReference>
<dbReference type="Gene3D" id="1.10.10.60">
    <property type="entry name" value="Homeodomain-like"/>
    <property type="match status" value="2"/>
</dbReference>
<evidence type="ECO:0000256" key="1">
    <source>
        <dbReference type="ARBA" id="ARBA00023015"/>
    </source>
</evidence>
<sequence length="280" mass="31759">MNWLDGFNQVIEYIEKNLEGEIDYEKITAVFGYSVYHVQRLFAMIAGVPLSEYIRNRRLSKAAVELQGGEDKVIDVAVKYGYSSPNSFNRAFKALHGVSPSDVKKDGVSIKAYPPLFFELTVKGAQAMDYRIEKKNSFRIAGVKLHTTMENGECYRSTPEFWHDLMKDGGQNDIMALMNEEPAGLLGVSNYCIDFSTSEFDYYIACASNKPVPDGMSEFTVPASTWAIFTCTEKEADAVQKLEQRIVMEWLPTSGYQFAYAPDIELYSEEVWEVWIPVTK</sequence>
<dbReference type="SUPFAM" id="SSF46689">
    <property type="entry name" value="Homeodomain-like"/>
    <property type="match status" value="2"/>
</dbReference>
<dbReference type="PRINTS" id="PR00032">
    <property type="entry name" value="HTHARAC"/>
</dbReference>
<dbReference type="PROSITE" id="PS01124">
    <property type="entry name" value="HTH_ARAC_FAMILY_2"/>
    <property type="match status" value="1"/>
</dbReference>
<dbReference type="PROSITE" id="PS00041">
    <property type="entry name" value="HTH_ARAC_FAMILY_1"/>
    <property type="match status" value="1"/>
</dbReference>
<name>A0A6P1TVA9_9FIRM</name>
<dbReference type="Pfam" id="PF14526">
    <property type="entry name" value="Cass2"/>
    <property type="match status" value="1"/>
</dbReference>
<dbReference type="EMBL" id="CP048000">
    <property type="protein sequence ID" value="QHQ63418.1"/>
    <property type="molecule type" value="Genomic_DNA"/>
</dbReference>
<evidence type="ECO:0000256" key="3">
    <source>
        <dbReference type="ARBA" id="ARBA00023163"/>
    </source>
</evidence>
<dbReference type="InterPro" id="IPR020449">
    <property type="entry name" value="Tscrpt_reg_AraC-type_HTH"/>
</dbReference>
<feature type="domain" description="HTH araC/xylS-type" evidence="4">
    <location>
        <begin position="8"/>
        <end position="106"/>
    </location>
</feature>
<dbReference type="InterPro" id="IPR009057">
    <property type="entry name" value="Homeodomain-like_sf"/>
</dbReference>